<evidence type="ECO:0000313" key="2">
    <source>
        <dbReference type="Proteomes" id="UP001159427"/>
    </source>
</evidence>
<accession>A0ABN8Q4N3</accession>
<evidence type="ECO:0000313" key="1">
    <source>
        <dbReference type="EMBL" id="CAH3157110.1"/>
    </source>
</evidence>
<keyword evidence="2" id="KW-1185">Reference proteome</keyword>
<feature type="non-terminal residue" evidence="1">
    <location>
        <position position="1"/>
    </location>
</feature>
<organism evidence="1 2">
    <name type="scientific">Porites evermanni</name>
    <dbReference type="NCBI Taxonomy" id="104178"/>
    <lineage>
        <taxon>Eukaryota</taxon>
        <taxon>Metazoa</taxon>
        <taxon>Cnidaria</taxon>
        <taxon>Anthozoa</taxon>
        <taxon>Hexacorallia</taxon>
        <taxon>Scleractinia</taxon>
        <taxon>Fungiina</taxon>
        <taxon>Poritidae</taxon>
        <taxon>Porites</taxon>
    </lineage>
</organism>
<name>A0ABN8Q4N3_9CNID</name>
<sequence>PFRPVFDYFKNENSVEERIVDVGEKYLLFLFAVQLRMKRVWQPRSEIRAKTAKTWVLGSSLSPSRSSAAILVSGRSDRARSSIF</sequence>
<comment type="caution">
    <text evidence="1">The sequence shown here is derived from an EMBL/GenBank/DDBJ whole genome shotgun (WGS) entry which is preliminary data.</text>
</comment>
<dbReference type="EMBL" id="CALNXI010001138">
    <property type="protein sequence ID" value="CAH3157110.1"/>
    <property type="molecule type" value="Genomic_DNA"/>
</dbReference>
<reference evidence="1 2" key="1">
    <citation type="submission" date="2022-05" db="EMBL/GenBank/DDBJ databases">
        <authorList>
            <consortium name="Genoscope - CEA"/>
            <person name="William W."/>
        </authorList>
    </citation>
    <scope>NUCLEOTIDE SEQUENCE [LARGE SCALE GENOMIC DNA]</scope>
</reference>
<feature type="non-terminal residue" evidence="1">
    <location>
        <position position="84"/>
    </location>
</feature>
<gene>
    <name evidence="1" type="ORF">PEVE_00002377</name>
</gene>
<dbReference type="Proteomes" id="UP001159427">
    <property type="component" value="Unassembled WGS sequence"/>
</dbReference>
<proteinExistence type="predicted"/>
<protein>
    <submittedName>
        <fullName evidence="1">Uncharacterized protein</fullName>
    </submittedName>
</protein>